<evidence type="ECO:0000313" key="2">
    <source>
        <dbReference type="Proteomes" id="UP000230778"/>
    </source>
</evidence>
<dbReference type="EMBL" id="PCUC01000140">
    <property type="protein sequence ID" value="PIQ05613.1"/>
    <property type="molecule type" value="Genomic_DNA"/>
</dbReference>
<evidence type="ECO:0000313" key="1">
    <source>
        <dbReference type="EMBL" id="PIQ05613.1"/>
    </source>
</evidence>
<dbReference type="AlphaFoldDB" id="A0A2H0FG40"/>
<organism evidence="1 2">
    <name type="scientific">Candidatus Nealsonbacteria bacterium CG18_big_fil_WC_8_21_14_2_50_37_10</name>
    <dbReference type="NCBI Taxonomy" id="1974717"/>
    <lineage>
        <taxon>Bacteria</taxon>
        <taxon>Candidatus Nealsoniibacteriota</taxon>
    </lineage>
</organism>
<protein>
    <submittedName>
        <fullName evidence="1">Uncharacterized protein</fullName>
    </submittedName>
</protein>
<name>A0A2H0FG40_9BACT</name>
<gene>
    <name evidence="1" type="ORF">COW72_02660</name>
</gene>
<comment type="caution">
    <text evidence="1">The sequence shown here is derived from an EMBL/GenBank/DDBJ whole genome shotgun (WGS) entry which is preliminary data.</text>
</comment>
<sequence>MDEIEVLESNDDFSFFVPFLEVKKANMVLQIVEAYLSTTRYYCYAGYPYWTETSKFTRFSFKFKEPMPRELRQTMKTVLIEAIALRR</sequence>
<accession>A0A2H0FG40</accession>
<reference evidence="1 2" key="1">
    <citation type="submission" date="2017-09" db="EMBL/GenBank/DDBJ databases">
        <title>Depth-based differentiation of microbial function through sediment-hosted aquifers and enrichment of novel symbionts in the deep terrestrial subsurface.</title>
        <authorList>
            <person name="Probst A.J."/>
            <person name="Ladd B."/>
            <person name="Jarett J.K."/>
            <person name="Geller-Mcgrath D.E."/>
            <person name="Sieber C.M."/>
            <person name="Emerson J.B."/>
            <person name="Anantharaman K."/>
            <person name="Thomas B.C."/>
            <person name="Malmstrom R."/>
            <person name="Stieglmeier M."/>
            <person name="Klingl A."/>
            <person name="Woyke T."/>
            <person name="Ryan C.M."/>
            <person name="Banfield J.F."/>
        </authorList>
    </citation>
    <scope>NUCLEOTIDE SEQUENCE [LARGE SCALE GENOMIC DNA]</scope>
    <source>
        <strain evidence="1">CG18_big_fil_WC_8_21_14_2_50_37_10</strain>
    </source>
</reference>
<dbReference type="Proteomes" id="UP000230778">
    <property type="component" value="Unassembled WGS sequence"/>
</dbReference>
<proteinExistence type="predicted"/>